<dbReference type="Pfam" id="PF01613">
    <property type="entry name" value="Flavin_Reduct"/>
    <property type="match status" value="1"/>
</dbReference>
<dbReference type="Proteomes" id="UP000094969">
    <property type="component" value="Chromosome"/>
</dbReference>
<evidence type="ECO:0000256" key="1">
    <source>
        <dbReference type="ARBA" id="ARBA00001917"/>
    </source>
</evidence>
<organism evidence="6 7">
    <name type="scientific">Bosea vaviloviae</name>
    <dbReference type="NCBI Taxonomy" id="1526658"/>
    <lineage>
        <taxon>Bacteria</taxon>
        <taxon>Pseudomonadati</taxon>
        <taxon>Pseudomonadota</taxon>
        <taxon>Alphaproteobacteria</taxon>
        <taxon>Hyphomicrobiales</taxon>
        <taxon>Boseaceae</taxon>
        <taxon>Bosea</taxon>
    </lineage>
</organism>
<dbReference type="EMBL" id="CP017147">
    <property type="protein sequence ID" value="AOO83351.1"/>
    <property type="molecule type" value="Genomic_DNA"/>
</dbReference>
<dbReference type="Gene3D" id="2.30.110.10">
    <property type="entry name" value="Electron Transport, Fmn-binding Protein, Chain A"/>
    <property type="match status" value="1"/>
</dbReference>
<comment type="cofactor">
    <cofactor evidence="1">
        <name>FMN</name>
        <dbReference type="ChEBI" id="CHEBI:58210"/>
    </cofactor>
</comment>
<name>A0A1D7U7I5_9HYPH</name>
<evidence type="ECO:0000256" key="3">
    <source>
        <dbReference type="ARBA" id="ARBA00022643"/>
    </source>
</evidence>
<dbReference type="PANTHER" id="PTHR33798">
    <property type="entry name" value="FLAVOPROTEIN OXYGENASE"/>
    <property type="match status" value="1"/>
</dbReference>
<dbReference type="PANTHER" id="PTHR33798:SF5">
    <property type="entry name" value="FLAVIN REDUCTASE LIKE DOMAIN-CONTAINING PROTEIN"/>
    <property type="match status" value="1"/>
</dbReference>
<evidence type="ECO:0000313" key="6">
    <source>
        <dbReference type="EMBL" id="AOO83351.1"/>
    </source>
</evidence>
<feature type="domain" description="Flavin reductase like" evidence="5">
    <location>
        <begin position="30"/>
        <end position="189"/>
    </location>
</feature>
<dbReference type="GO" id="GO:0004497">
    <property type="term" value="F:monooxygenase activity"/>
    <property type="evidence" value="ECO:0007669"/>
    <property type="project" value="UniProtKB-KW"/>
</dbReference>
<keyword evidence="2" id="KW-0285">Flavoprotein</keyword>
<evidence type="ECO:0000313" key="7">
    <source>
        <dbReference type="Proteomes" id="UP000094969"/>
    </source>
</evidence>
<keyword evidence="6" id="KW-0560">Oxidoreductase</keyword>
<protein>
    <submittedName>
        <fullName evidence="6">Nitrilotriacetate monooxygenase</fullName>
    </submittedName>
</protein>
<keyword evidence="3" id="KW-0288">FMN</keyword>
<comment type="similarity">
    <text evidence="4">Belongs to the flavoredoxin family.</text>
</comment>
<reference evidence="6 7" key="1">
    <citation type="journal article" date="2015" name="Antonie Van Leeuwenhoek">
        <title>Bosea vaviloviae sp. nov., a new species of slow-growing rhizobia isolated from nodules of the relict species Vavilovia formosa (Stev.) Fed.</title>
        <authorList>
            <person name="Safronova V.I."/>
            <person name="Kuznetsova I.G."/>
            <person name="Sazanova A.L."/>
            <person name="Kimeklis A.K."/>
            <person name="Belimov A.A."/>
            <person name="Andronov E.E."/>
            <person name="Pinaev A.G."/>
            <person name="Chizhevskaya E.P."/>
            <person name="Pukhaev A.R."/>
            <person name="Popov K.P."/>
            <person name="Willems A."/>
            <person name="Tikhonovich I.A."/>
        </authorList>
    </citation>
    <scope>NUCLEOTIDE SEQUENCE [LARGE SCALE GENOMIC DNA]</scope>
    <source>
        <strain evidence="6 7">Vaf18</strain>
    </source>
</reference>
<dbReference type="InterPro" id="IPR002563">
    <property type="entry name" value="Flavin_Rdtase-like_dom"/>
</dbReference>
<dbReference type="GO" id="GO:0016646">
    <property type="term" value="F:oxidoreductase activity, acting on the CH-NH group of donors, NAD or NADP as acceptor"/>
    <property type="evidence" value="ECO:0007669"/>
    <property type="project" value="UniProtKB-ARBA"/>
</dbReference>
<evidence type="ECO:0000256" key="4">
    <source>
        <dbReference type="ARBA" id="ARBA00038054"/>
    </source>
</evidence>
<accession>A0A1D7U7I5</accession>
<proteinExistence type="inferred from homology"/>
<dbReference type="SMART" id="SM00903">
    <property type="entry name" value="Flavin_Reduct"/>
    <property type="match status" value="1"/>
</dbReference>
<dbReference type="GO" id="GO:0010181">
    <property type="term" value="F:FMN binding"/>
    <property type="evidence" value="ECO:0007669"/>
    <property type="project" value="InterPro"/>
</dbReference>
<dbReference type="KEGG" id="bvv:BHK69_25490"/>
<gene>
    <name evidence="6" type="ORF">BHK69_25490</name>
</gene>
<keyword evidence="7" id="KW-1185">Reference proteome</keyword>
<dbReference type="SUPFAM" id="SSF50475">
    <property type="entry name" value="FMN-binding split barrel"/>
    <property type="match status" value="1"/>
</dbReference>
<sequence length="220" mass="23863">MAFERTASMTDFTAAFADLEPRERYKLLCASVTPRPIALVTCVSPEGVVNAAPFSFFNVFSEDPALVVLGLQHGPGNHPKDTTRHIAAAGEFVVNLVDEGLADAMNICAIDFPPEVSEIDAAGLSLLPGVSVAVPRIAEAPFALECRKQVSLAFSPTRELLVGEVVRIHARAGLVDPKTLRVSMSDYKPVGRMFGDGYSRQNDRFDLRRGNYAGWLAKQD</sequence>
<keyword evidence="6" id="KW-0503">Monooxygenase</keyword>
<evidence type="ECO:0000259" key="5">
    <source>
        <dbReference type="SMART" id="SM00903"/>
    </source>
</evidence>
<evidence type="ECO:0000256" key="2">
    <source>
        <dbReference type="ARBA" id="ARBA00022630"/>
    </source>
</evidence>
<dbReference type="AlphaFoldDB" id="A0A1D7U7I5"/>
<dbReference type="InterPro" id="IPR012349">
    <property type="entry name" value="Split_barrel_FMN-bd"/>
</dbReference>